<dbReference type="PROSITE" id="PS50250">
    <property type="entry name" value="PCI"/>
    <property type="match status" value="1"/>
</dbReference>
<name>G1SXI8_RABIT</name>
<dbReference type="GO" id="GO:0003690">
    <property type="term" value="F:double-stranded DNA binding"/>
    <property type="evidence" value="ECO:0007669"/>
    <property type="project" value="InterPro"/>
</dbReference>
<gene>
    <name evidence="5" type="primary">PCID2</name>
</gene>
<dbReference type="eggNOG" id="KOG2688">
    <property type="taxonomic scope" value="Eukaryota"/>
</dbReference>
<dbReference type="GO" id="GO:0016973">
    <property type="term" value="P:poly(A)+ mRNA export from nucleus"/>
    <property type="evidence" value="ECO:0007669"/>
    <property type="project" value="Ensembl"/>
</dbReference>
<organism evidence="5 6">
    <name type="scientific">Oryctolagus cuniculus</name>
    <name type="common">Rabbit</name>
    <dbReference type="NCBI Taxonomy" id="9986"/>
    <lineage>
        <taxon>Eukaryota</taxon>
        <taxon>Metazoa</taxon>
        <taxon>Chordata</taxon>
        <taxon>Craniata</taxon>
        <taxon>Vertebrata</taxon>
        <taxon>Euteleostomi</taxon>
        <taxon>Mammalia</taxon>
        <taxon>Eutheria</taxon>
        <taxon>Euarchontoglires</taxon>
        <taxon>Glires</taxon>
        <taxon>Lagomorpha</taxon>
        <taxon>Leporidae</taxon>
        <taxon>Oryctolagus</taxon>
    </lineage>
</organism>
<dbReference type="Bgee" id="ENSOCUG00000009600">
    <property type="expression patterns" value="Expressed in heart and 18 other cell types or tissues"/>
</dbReference>
<dbReference type="GO" id="GO:0006368">
    <property type="term" value="P:transcription elongation by RNA polymerase II"/>
    <property type="evidence" value="ECO:0007669"/>
    <property type="project" value="TreeGrafter"/>
</dbReference>
<dbReference type="GeneTree" id="ENSGT00390000001101"/>
<reference evidence="5" key="2">
    <citation type="submission" date="2025-08" db="UniProtKB">
        <authorList>
            <consortium name="Ensembl"/>
        </authorList>
    </citation>
    <scope>IDENTIFICATION</scope>
    <source>
        <strain evidence="5">Thorbecke</strain>
    </source>
</reference>
<accession>G1SXI8</accession>
<dbReference type="PANTHER" id="PTHR12732:SF0">
    <property type="entry name" value="PCI DOMAIN-CONTAINING PROTEIN 2"/>
    <property type="match status" value="1"/>
</dbReference>
<dbReference type="Proteomes" id="UP000001811">
    <property type="component" value="Unplaced"/>
</dbReference>
<sequence length="486" mass="55441">MAHITINQYLQQVYEAIDTRDGASCAELVSFKHPHVANPRLQMASPEEKCQQVLEPPYDEMFAAHLRCTYAVGNHDFIEAYKCQTVIVQSFLRAFQAHKEENWALPVMYAVALDLRVFANNADQQLVKKGKSKVGDMLEKAAELLMSCFRVCASDTRAGIEDSKKWGMLFLVNQLFKIYFKINKLHLCKPLIRAIDSSNLKDDYSTAQRVTYKYYVGRKAMFDSDFKQAEEYLSFAFEHCHRSSQKNKRMILIYLLPVKMLLGHMPTIELLKKYHLMQFAEVTKAVSEGSLLLLNEALAKHETFFIRCGIFLILEKLKIITYRNLFKKVYLLLRTHQLSLDAFLVALKFMQVDDVDIDEVQCILANLIYMVRRVLDALVLGVWVSVSAHCCCTWCMVSVSAHCCCTWCMVSVSAHCCCTWCMVSVSAHCCCTWCMVSVSAHCCTWCMVSVSAHCCCTWCMVSVSAHCCCTWCMVSVSAPCCCTWCM</sequence>
<dbReference type="PaxDb" id="9986-ENSOCUP00000008273"/>
<dbReference type="InterPro" id="IPR045114">
    <property type="entry name" value="Csn12-like"/>
</dbReference>
<evidence type="ECO:0000256" key="2">
    <source>
        <dbReference type="ARBA" id="ARBA00026186"/>
    </source>
</evidence>
<protein>
    <recommendedName>
        <fullName evidence="2">PCI domain-containing protein 2</fullName>
    </recommendedName>
    <alternativeName>
        <fullName evidence="3">CSN12-like protein</fullName>
    </alternativeName>
</protein>
<dbReference type="AlphaFoldDB" id="G1SXI8"/>
<comment type="similarity">
    <text evidence="1">Belongs to the CSN12 family.</text>
</comment>
<dbReference type="InterPro" id="IPR000717">
    <property type="entry name" value="PCI_dom"/>
</dbReference>
<dbReference type="Gene3D" id="1.10.10.10">
    <property type="entry name" value="Winged helix-like DNA-binding domain superfamily/Winged helix DNA-binding domain"/>
    <property type="match status" value="1"/>
</dbReference>
<dbReference type="SMR" id="G1SXI8"/>
<dbReference type="Ensembl" id="ENSOCUT00000009600.3">
    <property type="protein sequence ID" value="ENSOCUP00000008273.3"/>
    <property type="gene ID" value="ENSOCUG00000009600.4"/>
</dbReference>
<dbReference type="Pfam" id="PF01399">
    <property type="entry name" value="PCI"/>
    <property type="match status" value="1"/>
</dbReference>
<dbReference type="GO" id="GO:0000973">
    <property type="term" value="P:post-transcriptional tethering of RNA polymerase II gene DNA at nuclear periphery"/>
    <property type="evidence" value="ECO:0007669"/>
    <property type="project" value="TreeGrafter"/>
</dbReference>
<keyword evidence="6" id="KW-1185">Reference proteome</keyword>
<evidence type="ECO:0000313" key="5">
    <source>
        <dbReference type="Ensembl" id="ENSOCUP00000008273.3"/>
    </source>
</evidence>
<reference evidence="5 6" key="1">
    <citation type="journal article" date="2011" name="Nature">
        <title>A high-resolution map of human evolutionary constraint using 29 mammals.</title>
        <authorList>
            <person name="Lindblad-Toh K."/>
            <person name="Garber M."/>
            <person name="Zuk O."/>
            <person name="Lin M.F."/>
            <person name="Parker B.J."/>
            <person name="Washietl S."/>
            <person name="Kheradpour P."/>
            <person name="Ernst J."/>
            <person name="Jordan G."/>
            <person name="Mauceli E."/>
            <person name="Ward L.D."/>
            <person name="Lowe C.B."/>
            <person name="Holloway A.K."/>
            <person name="Clamp M."/>
            <person name="Gnerre S."/>
            <person name="Alfoldi J."/>
            <person name="Beal K."/>
            <person name="Chang J."/>
            <person name="Clawson H."/>
            <person name="Cuff J."/>
            <person name="Di Palma F."/>
            <person name="Fitzgerald S."/>
            <person name="Flicek P."/>
            <person name="Guttman M."/>
            <person name="Hubisz M.J."/>
            <person name="Jaffe D.B."/>
            <person name="Jungreis I."/>
            <person name="Kent W.J."/>
            <person name="Kostka D."/>
            <person name="Lara M."/>
            <person name="Martins A.L."/>
            <person name="Massingham T."/>
            <person name="Moltke I."/>
            <person name="Raney B.J."/>
            <person name="Rasmussen M.D."/>
            <person name="Robinson J."/>
            <person name="Stark A."/>
            <person name="Vilella A.J."/>
            <person name="Wen J."/>
            <person name="Xie X."/>
            <person name="Zody M.C."/>
            <person name="Baldwin J."/>
            <person name="Bloom T."/>
            <person name="Chin C.W."/>
            <person name="Heiman D."/>
            <person name="Nicol R."/>
            <person name="Nusbaum C."/>
            <person name="Young S."/>
            <person name="Wilkinson J."/>
            <person name="Worley K.C."/>
            <person name="Kovar C.L."/>
            <person name="Muzny D.M."/>
            <person name="Gibbs R.A."/>
            <person name="Cree A."/>
            <person name="Dihn H.H."/>
            <person name="Fowler G."/>
            <person name="Jhangiani S."/>
            <person name="Joshi V."/>
            <person name="Lee S."/>
            <person name="Lewis L.R."/>
            <person name="Nazareth L.V."/>
            <person name="Okwuonu G."/>
            <person name="Santibanez J."/>
            <person name="Warren W.C."/>
            <person name="Mardis E.R."/>
            <person name="Weinstock G.M."/>
            <person name="Wilson R.K."/>
            <person name="Delehaunty K."/>
            <person name="Dooling D."/>
            <person name="Fronik C."/>
            <person name="Fulton L."/>
            <person name="Fulton B."/>
            <person name="Graves T."/>
            <person name="Minx P."/>
            <person name="Sodergren E."/>
            <person name="Birney E."/>
            <person name="Margulies E.H."/>
            <person name="Herrero J."/>
            <person name="Green E.D."/>
            <person name="Haussler D."/>
            <person name="Siepel A."/>
            <person name="Goldman N."/>
            <person name="Pollard K.S."/>
            <person name="Pedersen J.S."/>
            <person name="Lander E.S."/>
            <person name="Kellis M."/>
        </authorList>
    </citation>
    <scope>NUCLEOTIDE SEQUENCE [LARGE SCALE GENOMIC DNA]</scope>
    <source>
        <strain evidence="6">Thorbecke</strain>
    </source>
</reference>
<evidence type="ECO:0000256" key="3">
    <source>
        <dbReference type="ARBA" id="ARBA00033214"/>
    </source>
</evidence>
<feature type="domain" description="PCI" evidence="4">
    <location>
        <begin position="210"/>
        <end position="397"/>
    </location>
</feature>
<dbReference type="GO" id="GO:0005737">
    <property type="term" value="C:cytoplasm"/>
    <property type="evidence" value="ECO:0007669"/>
    <property type="project" value="Ensembl"/>
</dbReference>
<dbReference type="GO" id="GO:0070390">
    <property type="term" value="C:transcription export complex 2"/>
    <property type="evidence" value="ECO:0007669"/>
    <property type="project" value="Ensembl"/>
</dbReference>
<dbReference type="GO" id="GO:0044615">
    <property type="term" value="C:nuclear pore nuclear basket"/>
    <property type="evidence" value="ECO:0007669"/>
    <property type="project" value="Ensembl"/>
</dbReference>
<reference evidence="5" key="3">
    <citation type="submission" date="2025-09" db="UniProtKB">
        <authorList>
            <consortium name="Ensembl"/>
        </authorList>
    </citation>
    <scope>IDENTIFICATION</scope>
    <source>
        <strain evidence="5">Thorbecke</strain>
    </source>
</reference>
<dbReference type="InterPro" id="IPR036388">
    <property type="entry name" value="WH-like_DNA-bd_sf"/>
</dbReference>
<dbReference type="GO" id="GO:0003723">
    <property type="term" value="F:RNA binding"/>
    <property type="evidence" value="ECO:0007669"/>
    <property type="project" value="InterPro"/>
</dbReference>
<dbReference type="FunCoup" id="G1SXI8">
    <property type="interactions" value="2394"/>
</dbReference>
<proteinExistence type="inferred from homology"/>
<evidence type="ECO:0000313" key="6">
    <source>
        <dbReference type="Proteomes" id="UP000001811"/>
    </source>
</evidence>
<dbReference type="STRING" id="9986.ENSOCUP00000008273"/>
<dbReference type="HOGENOM" id="CLU_031567_2_0_1"/>
<dbReference type="PANTHER" id="PTHR12732">
    <property type="entry name" value="UNCHARACTERIZED PROTEASOME COMPONENT REGION PCI-CONTAINING"/>
    <property type="match status" value="1"/>
</dbReference>
<evidence type="ECO:0000259" key="4">
    <source>
        <dbReference type="PROSITE" id="PS50250"/>
    </source>
</evidence>
<dbReference type="SMART" id="SM00753">
    <property type="entry name" value="PAM"/>
    <property type="match status" value="1"/>
</dbReference>
<dbReference type="InParanoid" id="G1SXI8"/>
<evidence type="ECO:0000256" key="1">
    <source>
        <dbReference type="ARBA" id="ARBA00025771"/>
    </source>
</evidence>